<dbReference type="GO" id="GO:0019843">
    <property type="term" value="F:rRNA binding"/>
    <property type="evidence" value="ECO:0007669"/>
    <property type="project" value="UniProtKB-KW"/>
</dbReference>
<dbReference type="InterPro" id="IPR009027">
    <property type="entry name" value="Ribosomal_bL9/RNase_H1_N"/>
</dbReference>
<evidence type="ECO:0000256" key="5">
    <source>
        <dbReference type="ARBA" id="ARBA00023274"/>
    </source>
</evidence>
<reference evidence="8" key="1">
    <citation type="journal article" date="2021" name="Genome Biol. Evol.">
        <title>Genomic rearrangements and sequence evolution across brown algal organelles.</title>
        <authorList>
            <person name="Starko S."/>
            <person name="Bringloe T.T."/>
            <person name="Gomez M.S."/>
            <person name="Darby H."/>
            <person name="Graham S.W."/>
            <person name="Martone P.T."/>
        </authorList>
    </citation>
    <scope>NUCLEOTIDE SEQUENCE</scope>
</reference>
<evidence type="ECO:0000256" key="4">
    <source>
        <dbReference type="ARBA" id="ARBA00022980"/>
    </source>
</evidence>
<dbReference type="PANTHER" id="PTHR21368">
    <property type="entry name" value="50S RIBOSOMAL PROTEIN L9"/>
    <property type="match status" value="1"/>
</dbReference>
<protein>
    <recommendedName>
        <fullName evidence="6">50S ribosomal protein L9, chloroplastic</fullName>
    </recommendedName>
</protein>
<sequence length="155" mass="17896">MRKKTVQVILTKDVQNLGKQGKLLKVKPGYVRNYLIPLKKAKIATSHLIDQFNLHQKELEIKQIQFIDKCLIVKKSLENLEKLTIKKKISESGVFFGKITQKQILDLINDQVNLKMELTKTQLQLPEMKELGDYVFEIVLATNVIAKIKIEILPE</sequence>
<evidence type="ECO:0000256" key="1">
    <source>
        <dbReference type="ARBA" id="ARBA00010605"/>
    </source>
</evidence>
<dbReference type="GO" id="GO:0005840">
    <property type="term" value="C:ribosome"/>
    <property type="evidence" value="ECO:0007669"/>
    <property type="project" value="UniProtKB-KW"/>
</dbReference>
<proteinExistence type="inferred from homology"/>
<dbReference type="InterPro" id="IPR020594">
    <property type="entry name" value="Ribosomal_bL9_bac/chp"/>
</dbReference>
<dbReference type="InterPro" id="IPR020070">
    <property type="entry name" value="Ribosomal_bL9_N"/>
</dbReference>
<dbReference type="InterPro" id="IPR000244">
    <property type="entry name" value="Ribosomal_bL9"/>
</dbReference>
<evidence type="ECO:0000259" key="7">
    <source>
        <dbReference type="PROSITE" id="PS00651"/>
    </source>
</evidence>
<geneLocation type="plastid" evidence="8"/>
<comment type="similarity">
    <text evidence="1">Belongs to the bacterial ribosomal protein bL9 family.</text>
</comment>
<dbReference type="InterPro" id="IPR020069">
    <property type="entry name" value="Ribosomal_bL9_C"/>
</dbReference>
<dbReference type="HAMAP" id="MF_00503">
    <property type="entry name" value="Ribosomal_bL9"/>
    <property type="match status" value="1"/>
</dbReference>
<dbReference type="InterPro" id="IPR036791">
    <property type="entry name" value="Ribosomal_bL9_C_sf"/>
</dbReference>
<keyword evidence="3" id="KW-0694">RNA-binding</keyword>
<dbReference type="SUPFAM" id="SSF55653">
    <property type="entry name" value="Ribosomal protein L9 C-domain"/>
    <property type="match status" value="1"/>
</dbReference>
<dbReference type="Gene3D" id="3.40.5.10">
    <property type="entry name" value="Ribosomal protein L9, N-terminal domain"/>
    <property type="match status" value="1"/>
</dbReference>
<dbReference type="Pfam" id="PF01281">
    <property type="entry name" value="Ribosomal_L9_N"/>
    <property type="match status" value="1"/>
</dbReference>
<dbReference type="PROSITE" id="PS00651">
    <property type="entry name" value="RIBOSOMAL_L9"/>
    <property type="match status" value="1"/>
</dbReference>
<evidence type="ECO:0000256" key="6">
    <source>
        <dbReference type="ARBA" id="ARBA00035427"/>
    </source>
</evidence>
<dbReference type="Pfam" id="PF03948">
    <property type="entry name" value="Ribosomal_L9_C"/>
    <property type="match status" value="1"/>
</dbReference>
<dbReference type="GO" id="GO:0006412">
    <property type="term" value="P:translation"/>
    <property type="evidence" value="ECO:0007669"/>
    <property type="project" value="InterPro"/>
</dbReference>
<dbReference type="GO" id="GO:0003735">
    <property type="term" value="F:structural constituent of ribosome"/>
    <property type="evidence" value="ECO:0007669"/>
    <property type="project" value="InterPro"/>
</dbReference>
<gene>
    <name evidence="8" type="primary">rpl9</name>
</gene>
<dbReference type="Gene3D" id="3.10.430.100">
    <property type="entry name" value="Ribosomal protein L9, C-terminal domain"/>
    <property type="match status" value="1"/>
</dbReference>
<evidence type="ECO:0000313" key="8">
    <source>
        <dbReference type="EMBL" id="QWK43748.1"/>
    </source>
</evidence>
<dbReference type="AlphaFoldDB" id="A0A8F0FAR9"/>
<dbReference type="InterPro" id="IPR036935">
    <property type="entry name" value="Ribosomal_bL9_N_sf"/>
</dbReference>
<feature type="domain" description="Ribosomal protein L9" evidence="7">
    <location>
        <begin position="18"/>
        <end position="45"/>
    </location>
</feature>
<keyword evidence="4 8" id="KW-0689">Ribosomal protein</keyword>
<organism evidence="8">
    <name type="scientific">Desmarestia aculeata</name>
    <dbReference type="NCBI Taxonomy" id="62298"/>
    <lineage>
        <taxon>Eukaryota</taxon>
        <taxon>Sar</taxon>
        <taxon>Stramenopiles</taxon>
        <taxon>Ochrophyta</taxon>
        <taxon>PX clade</taxon>
        <taxon>Phaeophyceae</taxon>
        <taxon>Desmarestiales</taxon>
        <taxon>Desmarestiaceae</taxon>
        <taxon>Desmarestia</taxon>
    </lineage>
</organism>
<keyword evidence="5" id="KW-0687">Ribonucleoprotein</keyword>
<keyword evidence="8" id="KW-0934">Plastid</keyword>
<keyword evidence="2" id="KW-0699">rRNA-binding</keyword>
<dbReference type="EMBL" id="MZ156041">
    <property type="protein sequence ID" value="QWK43748.1"/>
    <property type="molecule type" value="Genomic_DNA"/>
</dbReference>
<name>A0A8F0FAR9_9PHAE</name>
<evidence type="ECO:0000256" key="3">
    <source>
        <dbReference type="ARBA" id="ARBA00022884"/>
    </source>
</evidence>
<dbReference type="NCBIfam" id="TIGR00158">
    <property type="entry name" value="L9"/>
    <property type="match status" value="1"/>
</dbReference>
<dbReference type="SUPFAM" id="SSF55658">
    <property type="entry name" value="L9 N-domain-like"/>
    <property type="match status" value="1"/>
</dbReference>
<dbReference type="GO" id="GO:1990904">
    <property type="term" value="C:ribonucleoprotein complex"/>
    <property type="evidence" value="ECO:0007669"/>
    <property type="project" value="UniProtKB-KW"/>
</dbReference>
<accession>A0A8F0FAR9</accession>
<evidence type="ECO:0000256" key="2">
    <source>
        <dbReference type="ARBA" id="ARBA00022730"/>
    </source>
</evidence>